<name>A0A9P5TA57_9AGAM</name>
<reference evidence="8" key="2">
    <citation type="journal article" date="2020" name="Nat. Commun.">
        <title>Large-scale genome sequencing of mycorrhizal fungi provides insights into the early evolution of symbiotic traits.</title>
        <authorList>
            <person name="Miyauchi S."/>
            <person name="Kiss E."/>
            <person name="Kuo A."/>
            <person name="Drula E."/>
            <person name="Kohler A."/>
            <person name="Sanchez-Garcia M."/>
            <person name="Morin E."/>
            <person name="Andreopoulos B."/>
            <person name="Barry K.W."/>
            <person name="Bonito G."/>
            <person name="Buee M."/>
            <person name="Carver A."/>
            <person name="Chen C."/>
            <person name="Cichocki N."/>
            <person name="Clum A."/>
            <person name="Culley D."/>
            <person name="Crous P.W."/>
            <person name="Fauchery L."/>
            <person name="Girlanda M."/>
            <person name="Hayes R.D."/>
            <person name="Keri Z."/>
            <person name="LaButti K."/>
            <person name="Lipzen A."/>
            <person name="Lombard V."/>
            <person name="Magnuson J."/>
            <person name="Maillard F."/>
            <person name="Murat C."/>
            <person name="Nolan M."/>
            <person name="Ohm R.A."/>
            <person name="Pangilinan J."/>
            <person name="Pereira M.F."/>
            <person name="Perotto S."/>
            <person name="Peter M."/>
            <person name="Pfister S."/>
            <person name="Riley R."/>
            <person name="Sitrit Y."/>
            <person name="Stielow J.B."/>
            <person name="Szollosi G."/>
            <person name="Zifcakova L."/>
            <person name="Stursova M."/>
            <person name="Spatafora J.W."/>
            <person name="Tedersoo L."/>
            <person name="Vaario L.M."/>
            <person name="Yamada A."/>
            <person name="Yan M."/>
            <person name="Wang P."/>
            <person name="Xu J."/>
            <person name="Bruns T."/>
            <person name="Baldrian P."/>
            <person name="Vilgalys R."/>
            <person name="Dunand C."/>
            <person name="Henrissat B."/>
            <person name="Grigoriev I.V."/>
            <person name="Hibbett D."/>
            <person name="Nagy L.G."/>
            <person name="Martin F.M."/>
        </authorList>
    </citation>
    <scope>NUCLEOTIDE SEQUENCE</scope>
    <source>
        <strain evidence="8">Prilba</strain>
    </source>
</reference>
<proteinExistence type="inferred from homology"/>
<comment type="caution">
    <text evidence="8">The sequence shown here is derived from an EMBL/GenBank/DDBJ whole genome shotgun (WGS) entry which is preliminary data.</text>
</comment>
<accession>A0A9P5TA57</accession>
<dbReference type="Proteomes" id="UP000759537">
    <property type="component" value="Unassembled WGS sequence"/>
</dbReference>
<dbReference type="FunFam" id="2.170.120.12:FF:000003">
    <property type="entry name" value="Dna-directed rna polymerases i and iii subunit"/>
    <property type="match status" value="1"/>
</dbReference>
<dbReference type="Gene3D" id="2.170.120.12">
    <property type="entry name" value="DNA-directed RNA polymerase, insert domain"/>
    <property type="match status" value="1"/>
</dbReference>
<dbReference type="InterPro" id="IPR022842">
    <property type="entry name" value="RNAP_Rpo3/Rpb3/RPAC1"/>
</dbReference>
<dbReference type="GO" id="GO:0055029">
    <property type="term" value="C:nuclear DNA-directed RNA polymerase complex"/>
    <property type="evidence" value="ECO:0007669"/>
    <property type="project" value="UniProtKB-ARBA"/>
</dbReference>
<evidence type="ECO:0000313" key="8">
    <source>
        <dbReference type="EMBL" id="KAF8481808.1"/>
    </source>
</evidence>
<dbReference type="OrthoDB" id="270173at2759"/>
<dbReference type="InterPro" id="IPR036643">
    <property type="entry name" value="RNApol_insert_sf"/>
</dbReference>
<dbReference type="CDD" id="cd07032">
    <property type="entry name" value="RNAP_I_II_AC40"/>
    <property type="match status" value="1"/>
</dbReference>
<dbReference type="InterPro" id="IPR050518">
    <property type="entry name" value="Rpo3/RPB3_RNA_Pol_subunit"/>
</dbReference>
<dbReference type="PANTHER" id="PTHR11800:SF13">
    <property type="entry name" value="DNA-DIRECTED RNA POLYMERASES I AND III SUBUNIT RPAC1"/>
    <property type="match status" value="1"/>
</dbReference>
<keyword evidence="9" id="KW-1185">Reference proteome</keyword>
<keyword evidence="3 8" id="KW-0240">DNA-directed RNA polymerase</keyword>
<dbReference type="GO" id="GO:0005666">
    <property type="term" value="C:RNA polymerase III complex"/>
    <property type="evidence" value="ECO:0007669"/>
    <property type="project" value="TreeGrafter"/>
</dbReference>
<feature type="domain" description="DNA-directed RNA polymerase RpoA/D/Rpb3-type" evidence="7">
    <location>
        <begin position="62"/>
        <end position="343"/>
    </location>
</feature>
<comment type="similarity">
    <text evidence="6">Belongs to the archaeal Rpo3/eukaryotic RPB3 RNA polymerase subunit family.</text>
</comment>
<evidence type="ECO:0000256" key="3">
    <source>
        <dbReference type="ARBA" id="ARBA00022478"/>
    </source>
</evidence>
<evidence type="ECO:0000256" key="4">
    <source>
        <dbReference type="ARBA" id="ARBA00023163"/>
    </source>
</evidence>
<dbReference type="EMBL" id="WHVB01000006">
    <property type="protein sequence ID" value="KAF8481808.1"/>
    <property type="molecule type" value="Genomic_DNA"/>
</dbReference>
<dbReference type="SUPFAM" id="SSF56553">
    <property type="entry name" value="Insert subdomain of RNA polymerase alpha subunit"/>
    <property type="match status" value="1"/>
</dbReference>
<dbReference type="AlphaFoldDB" id="A0A9P5TA57"/>
<dbReference type="GO" id="GO:0006351">
    <property type="term" value="P:DNA-templated transcription"/>
    <property type="evidence" value="ECO:0007669"/>
    <property type="project" value="InterPro"/>
</dbReference>
<evidence type="ECO:0000259" key="7">
    <source>
        <dbReference type="SMART" id="SM00662"/>
    </source>
</evidence>
<gene>
    <name evidence="8" type="ORF">DFH94DRAFT_733153</name>
</gene>
<comment type="subcellular location">
    <subcellularLocation>
        <location evidence="1">Nucleus</location>
    </subcellularLocation>
</comment>
<sequence length="362" mass="40703">MAPTPESKKYNPRLHVGLLEERVTNVSSTDFPGHYPDEDHSWDLTKFKKRLQVKIQKLSARSIEFDLVGVDASIANALRRILIAEVPTIAIEYVYVWNNTSVMVDEVFSHRLGMIPLNVDPALLEMKENSSDQATDRNTIVFKLQIECTRNNSAPRDSTDSAVLYINSEVLAAHLQWVPQGEQAEVFAARPPAPTIPEIVLIKLRPGQAIEMEMHAVKGLGKEHAKFSPVATASYRLLPHIILDDANPVPSHLADRFRDCFSPRVINVDPRTKKVSVDKRGVRGETMSREVLRHPDLAKFVKLARVRDHFIFNVESEGPYEPQRLPLEAIRVMREKISVLKSAAEALRALGDPEGDIQMADT</sequence>
<reference evidence="8" key="1">
    <citation type="submission" date="2019-10" db="EMBL/GenBank/DDBJ databases">
        <authorList>
            <consortium name="DOE Joint Genome Institute"/>
            <person name="Kuo A."/>
            <person name="Miyauchi S."/>
            <person name="Kiss E."/>
            <person name="Drula E."/>
            <person name="Kohler A."/>
            <person name="Sanchez-Garcia M."/>
            <person name="Andreopoulos B."/>
            <person name="Barry K.W."/>
            <person name="Bonito G."/>
            <person name="Buee M."/>
            <person name="Carver A."/>
            <person name="Chen C."/>
            <person name="Cichocki N."/>
            <person name="Clum A."/>
            <person name="Culley D."/>
            <person name="Crous P.W."/>
            <person name="Fauchery L."/>
            <person name="Girlanda M."/>
            <person name="Hayes R."/>
            <person name="Keri Z."/>
            <person name="LaButti K."/>
            <person name="Lipzen A."/>
            <person name="Lombard V."/>
            <person name="Magnuson J."/>
            <person name="Maillard F."/>
            <person name="Morin E."/>
            <person name="Murat C."/>
            <person name="Nolan M."/>
            <person name="Ohm R."/>
            <person name="Pangilinan J."/>
            <person name="Pereira M."/>
            <person name="Perotto S."/>
            <person name="Peter M."/>
            <person name="Riley R."/>
            <person name="Sitrit Y."/>
            <person name="Stielow B."/>
            <person name="Szollosi G."/>
            <person name="Zifcakova L."/>
            <person name="Stursova M."/>
            <person name="Spatafora J.W."/>
            <person name="Tedersoo L."/>
            <person name="Vaario L.-M."/>
            <person name="Yamada A."/>
            <person name="Yan M."/>
            <person name="Wang P."/>
            <person name="Xu J."/>
            <person name="Bruns T."/>
            <person name="Baldrian P."/>
            <person name="Vilgalys R."/>
            <person name="Henrissat B."/>
            <person name="Grigoriev I.V."/>
            <person name="Hibbett D."/>
            <person name="Nagy L.G."/>
            <person name="Martin F.M."/>
        </authorList>
    </citation>
    <scope>NUCLEOTIDE SEQUENCE</scope>
    <source>
        <strain evidence="8">Prilba</strain>
    </source>
</reference>
<dbReference type="Gene3D" id="3.30.1360.10">
    <property type="entry name" value="RNA polymerase, RBP11-like subunit"/>
    <property type="match status" value="1"/>
</dbReference>
<dbReference type="InterPro" id="IPR011263">
    <property type="entry name" value="DNA-dir_RNA_pol_RpoA/D/Rpb3"/>
</dbReference>
<dbReference type="InterPro" id="IPR011262">
    <property type="entry name" value="DNA-dir_RNA_pol_insert"/>
</dbReference>
<dbReference type="Pfam" id="PF01000">
    <property type="entry name" value="RNA_pol_A_bac"/>
    <property type="match status" value="1"/>
</dbReference>
<evidence type="ECO:0000256" key="1">
    <source>
        <dbReference type="ARBA" id="ARBA00004123"/>
    </source>
</evidence>
<dbReference type="GO" id="GO:0046983">
    <property type="term" value="F:protein dimerization activity"/>
    <property type="evidence" value="ECO:0007669"/>
    <property type="project" value="InterPro"/>
</dbReference>
<dbReference type="InterPro" id="IPR033901">
    <property type="entry name" value="RNAPI/III_AC40"/>
</dbReference>
<dbReference type="SUPFAM" id="SSF55257">
    <property type="entry name" value="RBP11-like subunits of RNA polymerase"/>
    <property type="match status" value="1"/>
</dbReference>
<dbReference type="PANTHER" id="PTHR11800">
    <property type="entry name" value="DNA-DIRECTED RNA POLYMERASE"/>
    <property type="match status" value="1"/>
</dbReference>
<dbReference type="SMART" id="SM00662">
    <property type="entry name" value="RPOLD"/>
    <property type="match status" value="1"/>
</dbReference>
<keyword evidence="5" id="KW-0539">Nucleus</keyword>
<evidence type="ECO:0000256" key="6">
    <source>
        <dbReference type="ARBA" id="ARBA00025804"/>
    </source>
</evidence>
<evidence type="ECO:0000313" key="9">
    <source>
        <dbReference type="Proteomes" id="UP000759537"/>
    </source>
</evidence>
<dbReference type="Pfam" id="PF01193">
    <property type="entry name" value="RNA_pol_L"/>
    <property type="match status" value="1"/>
</dbReference>
<evidence type="ECO:0000256" key="2">
    <source>
        <dbReference type="ARBA" id="ARBA00022083"/>
    </source>
</evidence>
<keyword evidence="4" id="KW-0804">Transcription</keyword>
<dbReference type="HAMAP" id="MF_00320">
    <property type="entry name" value="RNApol_arch_Rpo3"/>
    <property type="match status" value="1"/>
</dbReference>
<dbReference type="GO" id="GO:0005736">
    <property type="term" value="C:RNA polymerase I complex"/>
    <property type="evidence" value="ECO:0007669"/>
    <property type="project" value="TreeGrafter"/>
</dbReference>
<organism evidence="8 9">
    <name type="scientific">Russula ochroleuca</name>
    <dbReference type="NCBI Taxonomy" id="152965"/>
    <lineage>
        <taxon>Eukaryota</taxon>
        <taxon>Fungi</taxon>
        <taxon>Dikarya</taxon>
        <taxon>Basidiomycota</taxon>
        <taxon>Agaricomycotina</taxon>
        <taxon>Agaricomycetes</taxon>
        <taxon>Russulales</taxon>
        <taxon>Russulaceae</taxon>
        <taxon>Russula</taxon>
    </lineage>
</organism>
<dbReference type="GO" id="GO:0003899">
    <property type="term" value="F:DNA-directed RNA polymerase activity"/>
    <property type="evidence" value="ECO:0007669"/>
    <property type="project" value="InterPro"/>
</dbReference>
<protein>
    <recommendedName>
        <fullName evidence="2">DNA-directed RNA polymerases I and III subunit RPAC1</fullName>
    </recommendedName>
</protein>
<dbReference type="InterPro" id="IPR036603">
    <property type="entry name" value="RBP11-like"/>
</dbReference>
<evidence type="ECO:0000256" key="5">
    <source>
        <dbReference type="ARBA" id="ARBA00023242"/>
    </source>
</evidence>